<dbReference type="PROSITE" id="PS00237">
    <property type="entry name" value="G_PROTEIN_RECEP_F1_1"/>
    <property type="match status" value="1"/>
</dbReference>
<keyword evidence="8 9" id="KW-0807">Transducer</keyword>
<dbReference type="SUPFAM" id="SSF81321">
    <property type="entry name" value="Family A G protein-coupled receptor-like"/>
    <property type="match status" value="1"/>
</dbReference>
<dbReference type="Pfam" id="PF13853">
    <property type="entry name" value="7tm_4"/>
    <property type="match status" value="1"/>
</dbReference>
<sequence length="312" mass="35610">MLKENYTEVTEFILLGLTDRVELQPVLFAIFLVIYLITVIGNVSMILLIRTDSKLQTPMYFFLSHLSFVDLCYATNVMPQMLVNLLSRRKTISFLGCFIQFDFFISLGLTDSYMLTAMAYDRYMAICKPLLYGIKMSRCVCLSLVAASYIYGFANGLAQTILMLRLTFCGPNEINHFYCADPPLLVLACSDTYVNETAMFVVAGSNLMFSLTIILVSYIFIFTAILQMRSPEGRRKAFSTCGSHLTVVTMFYGTLFWMYLRPPSEASVEQTKIAAVFYIFLSPMLNPLIYSLRNKDVKRAIRRVIQEKLFVT</sequence>
<comment type="caution">
    <text evidence="13">The sequence shown here is derived from an EMBL/GenBank/DDBJ whole genome shotgun (WGS) entry which is preliminary data.</text>
</comment>
<feature type="transmembrane region" description="Helical" evidence="10">
    <location>
        <begin position="272"/>
        <end position="292"/>
    </location>
</feature>
<keyword evidence="3 9" id="KW-0812">Transmembrane</keyword>
<evidence type="ECO:0000256" key="4">
    <source>
        <dbReference type="ARBA" id="ARBA00022989"/>
    </source>
</evidence>
<evidence type="ECO:0000256" key="2">
    <source>
        <dbReference type="ARBA" id="ARBA00004141"/>
    </source>
</evidence>
<dbReference type="AlphaFoldDB" id="A0A5N3UNR9"/>
<feature type="transmembrane region" description="Helical" evidence="10">
    <location>
        <begin position="238"/>
        <end position="260"/>
    </location>
</feature>
<name>A0A5N3UNR9_MUNMU</name>
<keyword evidence="10" id="KW-0552">Olfaction</keyword>
<dbReference type="Gene3D" id="1.20.1070.10">
    <property type="entry name" value="Rhodopsin 7-helix transmembrane proteins"/>
    <property type="match status" value="1"/>
</dbReference>
<proteinExistence type="inferred from homology"/>
<accession>A0A5N3UNR9</accession>
<evidence type="ECO:0000256" key="7">
    <source>
        <dbReference type="ARBA" id="ARBA00023170"/>
    </source>
</evidence>
<dbReference type="EMBL" id="VCEA01004564">
    <property type="protein sequence ID" value="KAB0338350.1"/>
    <property type="molecule type" value="Genomic_DNA"/>
</dbReference>
<keyword evidence="7 9" id="KW-0675">Receptor</keyword>
<keyword evidence="5 9" id="KW-0297">G-protein coupled receptor</keyword>
<dbReference type="InterPro" id="IPR017452">
    <property type="entry name" value="GPCR_Rhodpsn_7TM"/>
</dbReference>
<evidence type="ECO:0000313" key="13">
    <source>
        <dbReference type="EMBL" id="KAB0338350.1"/>
    </source>
</evidence>
<gene>
    <name evidence="13" type="ORF">FD754_024646</name>
    <name evidence="12" type="ORF">FD754_024647</name>
</gene>
<dbReference type="InterPro" id="IPR000276">
    <property type="entry name" value="GPCR_Rhodpsn"/>
</dbReference>
<feature type="transmembrane region" description="Helical" evidence="10">
    <location>
        <begin position="60"/>
        <end position="79"/>
    </location>
</feature>
<feature type="transmembrane region" description="Helical" evidence="10">
    <location>
        <begin position="91"/>
        <end position="109"/>
    </location>
</feature>
<feature type="transmembrane region" description="Helical" evidence="10">
    <location>
        <begin position="26"/>
        <end position="48"/>
    </location>
</feature>
<evidence type="ECO:0000256" key="8">
    <source>
        <dbReference type="ARBA" id="ARBA00023224"/>
    </source>
</evidence>
<evidence type="ECO:0000256" key="6">
    <source>
        <dbReference type="ARBA" id="ARBA00023136"/>
    </source>
</evidence>
<organism evidence="13 14">
    <name type="scientific">Muntiacus muntjak</name>
    <name type="common">Barking deer</name>
    <name type="synonym">Indian muntjac</name>
    <dbReference type="NCBI Taxonomy" id="9888"/>
    <lineage>
        <taxon>Eukaryota</taxon>
        <taxon>Metazoa</taxon>
        <taxon>Chordata</taxon>
        <taxon>Craniata</taxon>
        <taxon>Vertebrata</taxon>
        <taxon>Euteleostomi</taxon>
        <taxon>Mammalia</taxon>
        <taxon>Eutheria</taxon>
        <taxon>Laurasiatheria</taxon>
        <taxon>Artiodactyla</taxon>
        <taxon>Ruminantia</taxon>
        <taxon>Pecora</taxon>
        <taxon>Cervidae</taxon>
        <taxon>Muntiacinae</taxon>
        <taxon>Muntiacus</taxon>
    </lineage>
</organism>
<evidence type="ECO:0000256" key="10">
    <source>
        <dbReference type="RuleBase" id="RU363047"/>
    </source>
</evidence>
<keyword evidence="6 10" id="KW-0472">Membrane</keyword>
<dbReference type="InterPro" id="IPR000725">
    <property type="entry name" value="Olfact_rcpt"/>
</dbReference>
<feature type="transmembrane region" description="Helical" evidence="10">
    <location>
        <begin position="130"/>
        <end position="154"/>
    </location>
</feature>
<dbReference type="Proteomes" id="UP000326458">
    <property type="component" value="Unassembled WGS sequence"/>
</dbReference>
<evidence type="ECO:0000313" key="12">
    <source>
        <dbReference type="EMBL" id="KAB0338348.1"/>
    </source>
</evidence>
<keyword evidence="14" id="KW-1185">Reference proteome</keyword>
<dbReference type="PRINTS" id="PR00245">
    <property type="entry name" value="OLFACTORYR"/>
</dbReference>
<keyword evidence="4 10" id="KW-1133">Transmembrane helix</keyword>
<dbReference type="GO" id="GO:0004930">
    <property type="term" value="F:G protein-coupled receptor activity"/>
    <property type="evidence" value="ECO:0007669"/>
    <property type="project" value="UniProtKB-KW"/>
</dbReference>
<dbReference type="GO" id="GO:0005886">
    <property type="term" value="C:plasma membrane"/>
    <property type="evidence" value="ECO:0007669"/>
    <property type="project" value="UniProtKB-SubCell"/>
</dbReference>
<comment type="similarity">
    <text evidence="9">Belongs to the G-protein coupled receptor 1 family.</text>
</comment>
<evidence type="ECO:0000259" key="11">
    <source>
        <dbReference type="PROSITE" id="PS50262"/>
    </source>
</evidence>
<dbReference type="FunFam" id="1.20.1070.10:FF:000003">
    <property type="entry name" value="Olfactory receptor"/>
    <property type="match status" value="1"/>
</dbReference>
<reference evidence="13 14" key="1">
    <citation type="submission" date="2019-06" db="EMBL/GenBank/DDBJ databases">
        <title>Discovery of a novel chromosome fission-fusion reversal in muntjac.</title>
        <authorList>
            <person name="Mudd A.B."/>
            <person name="Bredeson J.V."/>
            <person name="Baum R."/>
            <person name="Hockemeyer D."/>
            <person name="Rokhsar D.S."/>
        </authorList>
    </citation>
    <scope>NUCLEOTIDE SEQUENCE [LARGE SCALE GENOMIC DNA]</scope>
    <source>
        <strain evidence="13">UTSW_UCB_Mm</strain>
        <tissue evidence="13">Fibroblast cell line</tissue>
    </source>
</reference>
<dbReference type="PRINTS" id="PR00237">
    <property type="entry name" value="GPCRRHODOPSN"/>
</dbReference>
<feature type="transmembrane region" description="Helical" evidence="10">
    <location>
        <begin position="207"/>
        <end position="226"/>
    </location>
</feature>
<comment type="subcellular location">
    <subcellularLocation>
        <location evidence="10">Cell membrane</location>
        <topology evidence="10">Multi-pass membrane protein</topology>
    </subcellularLocation>
    <subcellularLocation>
        <location evidence="2">Membrane</location>
        <topology evidence="2">Multi-pass membrane protein</topology>
    </subcellularLocation>
</comment>
<feature type="domain" description="G-protein coupled receptors family 1 profile" evidence="11">
    <location>
        <begin position="41"/>
        <end position="290"/>
    </location>
</feature>
<evidence type="ECO:0000313" key="14">
    <source>
        <dbReference type="Proteomes" id="UP000326458"/>
    </source>
</evidence>
<dbReference type="PANTHER" id="PTHR48018">
    <property type="entry name" value="OLFACTORY RECEPTOR"/>
    <property type="match status" value="1"/>
</dbReference>
<dbReference type="EMBL" id="VCEA01004565">
    <property type="protein sequence ID" value="KAB0338348.1"/>
    <property type="molecule type" value="Genomic_DNA"/>
</dbReference>
<keyword evidence="10" id="KW-1003">Cell membrane</keyword>
<dbReference type="PROSITE" id="PS50262">
    <property type="entry name" value="G_PROTEIN_RECEP_F1_2"/>
    <property type="match status" value="1"/>
</dbReference>
<protein>
    <recommendedName>
        <fullName evidence="10">Olfactory receptor</fullName>
    </recommendedName>
</protein>
<comment type="function">
    <text evidence="1">Putative odorant or sperm cell receptor.</text>
</comment>
<dbReference type="CDD" id="cd15412">
    <property type="entry name" value="7tmA_OR5M-like"/>
    <property type="match status" value="1"/>
</dbReference>
<evidence type="ECO:0000256" key="3">
    <source>
        <dbReference type="ARBA" id="ARBA00022692"/>
    </source>
</evidence>
<evidence type="ECO:0000256" key="1">
    <source>
        <dbReference type="ARBA" id="ARBA00003929"/>
    </source>
</evidence>
<dbReference type="GO" id="GO:0004984">
    <property type="term" value="F:olfactory receptor activity"/>
    <property type="evidence" value="ECO:0007669"/>
    <property type="project" value="InterPro"/>
</dbReference>
<evidence type="ECO:0000256" key="9">
    <source>
        <dbReference type="RuleBase" id="RU000688"/>
    </source>
</evidence>
<evidence type="ECO:0000256" key="5">
    <source>
        <dbReference type="ARBA" id="ARBA00023040"/>
    </source>
</evidence>
<keyword evidence="10" id="KW-0716">Sensory transduction</keyword>